<dbReference type="CDD" id="cd16993">
    <property type="entry name" value="ENTH_Ent5"/>
    <property type="match status" value="1"/>
</dbReference>
<dbReference type="RefSeq" id="XP_004181928.1">
    <property type="nucleotide sequence ID" value="XM_004181880.1"/>
</dbReference>
<feature type="compositionally biased region" description="Basic and acidic residues" evidence="1">
    <location>
        <begin position="351"/>
        <end position="363"/>
    </location>
</feature>
<dbReference type="STRING" id="1071380.I2H7Q7"/>
<dbReference type="SUPFAM" id="SSF48464">
    <property type="entry name" value="ENTH/VHS domain"/>
    <property type="match status" value="1"/>
</dbReference>
<dbReference type="PROSITE" id="PS50942">
    <property type="entry name" value="ENTH"/>
    <property type="match status" value="1"/>
</dbReference>
<accession>I2H7Q7</accession>
<dbReference type="HOGENOM" id="CLU_053889_0_0_1"/>
<dbReference type="InterPro" id="IPR008942">
    <property type="entry name" value="ENTH_VHS"/>
</dbReference>
<sequence length="491" mass="55418">MSKFSKKIQNLGIHDIRNAARYAQNMIIAYEPYQIDIRQATNTDSWGPTKKHLDQILLDRNKVPLRKIVDYIMKRLMDHINTRPRNLYDRARKDYVNYGTEWRVVFKSLIVLKFLLLNVDPGEQLDDLVEYLLNHYGFFKHDILEIYQVQNSSDGKDSKHQEVIQLKCQEIIELINDEKLLLQKHDANKAQLERMRIGGSIGNNLVVNKKNKQLQLQDNWDWSSENEETSIGGGELNENILDIEGVAKSPPNMLPETTNINLNLNSNSNSHTPVVQCDDDSDPDYSFKDVEDDKAATPLPTYLEHHEAAGLEDNPWRPRGMSLGRSRHQSMVSEIRRQRRETLRDSIVQTEKQRRELEHEREVSTPNPVTMESLSSPFSGNPSNNSPTAPAATSFDSTPDLLDWSTPSSPVHPSANQNTTTQTPKDTQASEFGAFETTPALQTPQTANTTTIMTPATSIVTSAKSSTAPTTTTAPTIDAFQALFQSSKGCT</sequence>
<dbReference type="KEGG" id="tbl:TBLA_0H01210"/>
<dbReference type="GO" id="GO:0030276">
    <property type="term" value="F:clathrin binding"/>
    <property type="evidence" value="ECO:0007669"/>
    <property type="project" value="TreeGrafter"/>
</dbReference>
<reference evidence="3 4" key="1">
    <citation type="journal article" date="2011" name="Proc. Natl. Acad. Sci. U.S.A.">
        <title>Evolutionary erosion of yeast sex chromosomes by mating-type switching accidents.</title>
        <authorList>
            <person name="Gordon J.L."/>
            <person name="Armisen D."/>
            <person name="Proux-Wera E."/>
            <person name="Oheigeartaigh S.S."/>
            <person name="Byrne K.P."/>
            <person name="Wolfe K.H."/>
        </authorList>
    </citation>
    <scope>NUCLEOTIDE SEQUENCE [LARGE SCALE GENOMIC DNA]</scope>
    <source>
        <strain evidence="4">ATCC 34711 / CBS 6284 / DSM 70876 / NBRC 10599 / NRRL Y-10934 / UCD 77-7</strain>
    </source>
</reference>
<organism evidence="3 4">
    <name type="scientific">Henningerozyma blattae (strain ATCC 34711 / CBS 6284 / DSM 70876 / NBRC 10599 / NRRL Y-10934 / UCD 77-7)</name>
    <name type="common">Yeast</name>
    <name type="synonym">Tetrapisispora blattae</name>
    <dbReference type="NCBI Taxonomy" id="1071380"/>
    <lineage>
        <taxon>Eukaryota</taxon>
        <taxon>Fungi</taxon>
        <taxon>Dikarya</taxon>
        <taxon>Ascomycota</taxon>
        <taxon>Saccharomycotina</taxon>
        <taxon>Saccharomycetes</taxon>
        <taxon>Saccharomycetales</taxon>
        <taxon>Saccharomycetaceae</taxon>
        <taxon>Henningerozyma</taxon>
    </lineage>
</organism>
<dbReference type="Pfam" id="PF01417">
    <property type="entry name" value="ENTH"/>
    <property type="match status" value="1"/>
</dbReference>
<dbReference type="AlphaFoldDB" id="I2H7Q7"/>
<evidence type="ECO:0000313" key="4">
    <source>
        <dbReference type="Proteomes" id="UP000002866"/>
    </source>
</evidence>
<dbReference type="GO" id="GO:0006897">
    <property type="term" value="P:endocytosis"/>
    <property type="evidence" value="ECO:0007669"/>
    <property type="project" value="TreeGrafter"/>
</dbReference>
<evidence type="ECO:0000256" key="1">
    <source>
        <dbReference type="SAM" id="MobiDB-lite"/>
    </source>
</evidence>
<dbReference type="GO" id="GO:0030125">
    <property type="term" value="C:clathrin vesicle coat"/>
    <property type="evidence" value="ECO:0007669"/>
    <property type="project" value="TreeGrafter"/>
</dbReference>
<evidence type="ECO:0000259" key="2">
    <source>
        <dbReference type="PROSITE" id="PS50942"/>
    </source>
</evidence>
<dbReference type="GO" id="GO:0005768">
    <property type="term" value="C:endosome"/>
    <property type="evidence" value="ECO:0007669"/>
    <property type="project" value="TreeGrafter"/>
</dbReference>
<name>I2H7Q7_HENB6</name>
<keyword evidence="4" id="KW-1185">Reference proteome</keyword>
<proteinExistence type="predicted"/>
<dbReference type="InterPro" id="IPR013809">
    <property type="entry name" value="ENTH"/>
</dbReference>
<dbReference type="eggNOG" id="KOG2056">
    <property type="taxonomic scope" value="Eukaryota"/>
</dbReference>
<dbReference type="Gene3D" id="1.25.40.90">
    <property type="match status" value="1"/>
</dbReference>
<dbReference type="EMBL" id="HE806323">
    <property type="protein sequence ID" value="CCH62409.1"/>
    <property type="molecule type" value="Genomic_DNA"/>
</dbReference>
<feature type="region of interest" description="Disordered" evidence="1">
    <location>
        <begin position="305"/>
        <end position="426"/>
    </location>
</feature>
<dbReference type="GO" id="GO:0005543">
    <property type="term" value="F:phospholipid binding"/>
    <property type="evidence" value="ECO:0007669"/>
    <property type="project" value="TreeGrafter"/>
</dbReference>
<protein>
    <recommendedName>
        <fullName evidence="2">ENTH domain-containing protein</fullName>
    </recommendedName>
</protein>
<gene>
    <name evidence="3" type="primary">TBLA0H01210</name>
    <name evidence="3" type="ORF">TBLA_0H01210</name>
</gene>
<dbReference type="OrthoDB" id="4033880at2759"/>
<dbReference type="InParanoid" id="I2H7Q7"/>
<feature type="domain" description="ENTH" evidence="2">
    <location>
        <begin position="25"/>
        <end position="185"/>
    </location>
</feature>
<feature type="compositionally biased region" description="Polar residues" evidence="1">
    <location>
        <begin position="405"/>
        <end position="426"/>
    </location>
</feature>
<dbReference type="SMART" id="SM00273">
    <property type="entry name" value="ENTH"/>
    <property type="match status" value="1"/>
</dbReference>
<dbReference type="PANTHER" id="PTHR12276:SF5">
    <property type="entry name" value="EPSIN-5"/>
    <property type="match status" value="1"/>
</dbReference>
<feature type="region of interest" description="Disordered" evidence="1">
    <location>
        <begin position="266"/>
        <end position="290"/>
    </location>
</feature>
<feature type="compositionally biased region" description="Basic and acidic residues" evidence="1">
    <location>
        <begin position="334"/>
        <end position="344"/>
    </location>
</feature>
<dbReference type="Proteomes" id="UP000002866">
    <property type="component" value="Chromosome 8"/>
</dbReference>
<dbReference type="GO" id="GO:0005886">
    <property type="term" value="C:plasma membrane"/>
    <property type="evidence" value="ECO:0007669"/>
    <property type="project" value="TreeGrafter"/>
</dbReference>
<evidence type="ECO:0000313" key="3">
    <source>
        <dbReference type="EMBL" id="CCH62409.1"/>
    </source>
</evidence>
<feature type="compositionally biased region" description="Low complexity" evidence="1">
    <location>
        <begin position="373"/>
        <end position="387"/>
    </location>
</feature>
<dbReference type="GO" id="GO:0007015">
    <property type="term" value="P:actin filament organization"/>
    <property type="evidence" value="ECO:0007669"/>
    <property type="project" value="TreeGrafter"/>
</dbReference>
<dbReference type="PANTHER" id="PTHR12276">
    <property type="entry name" value="EPSIN/ENT-RELATED"/>
    <property type="match status" value="1"/>
</dbReference>
<dbReference type="GeneID" id="14497566"/>